<dbReference type="PANTHER" id="PTHR48069:SF3">
    <property type="entry name" value="DIHYDROFOLATE REDUCTASE"/>
    <property type="match status" value="1"/>
</dbReference>
<evidence type="ECO:0000256" key="3">
    <source>
        <dbReference type="ARBA" id="ARBA00012856"/>
    </source>
</evidence>
<accession>A0ABV2IUM7</accession>
<evidence type="ECO:0000256" key="7">
    <source>
        <dbReference type="ARBA" id="ARBA00025067"/>
    </source>
</evidence>
<evidence type="ECO:0000256" key="1">
    <source>
        <dbReference type="ARBA" id="ARBA00004903"/>
    </source>
</evidence>
<feature type="domain" description="DHFR" evidence="10">
    <location>
        <begin position="5"/>
        <end position="169"/>
    </location>
</feature>
<evidence type="ECO:0000256" key="4">
    <source>
        <dbReference type="ARBA" id="ARBA00022563"/>
    </source>
</evidence>
<evidence type="ECO:0000259" key="10">
    <source>
        <dbReference type="PROSITE" id="PS51330"/>
    </source>
</evidence>
<keyword evidence="5 8" id="KW-0521">NADP</keyword>
<dbReference type="InterPro" id="IPR024072">
    <property type="entry name" value="DHFR-like_dom_sf"/>
</dbReference>
<evidence type="ECO:0000256" key="9">
    <source>
        <dbReference type="RuleBase" id="RU004474"/>
    </source>
</evidence>
<evidence type="ECO:0000313" key="11">
    <source>
        <dbReference type="EMBL" id="MET3612187.1"/>
    </source>
</evidence>
<gene>
    <name evidence="11" type="ORF">ABID16_000492</name>
</gene>
<dbReference type="EMBL" id="JBEPMB010000001">
    <property type="protein sequence ID" value="MET3612187.1"/>
    <property type="molecule type" value="Genomic_DNA"/>
</dbReference>
<sequence length="171" mass="18971">MTKPLISMIAAVANNGVIGRDNDLPWHMSTDLKRFKAMTMGKPLIIGRKNLESFPRLLPGRPHVVITRDRAYVREGVHVVHSFDEAIAKAFALAAEAGVDEICIAGGGEIYRLGMPVADVLHITHIEADIPGDTMFPEIDASIWQAEEVGRMESGEKDDYPARFVTYTRRK</sequence>
<dbReference type="PRINTS" id="PR00070">
    <property type="entry name" value="DHFR"/>
</dbReference>
<comment type="function">
    <text evidence="7 8">Key enzyme in folate metabolism. Catalyzes an essential reaction for de novo glycine and purine synthesis, and for DNA precursor synthesis.</text>
</comment>
<dbReference type="Proteomes" id="UP001549047">
    <property type="component" value="Unassembled WGS sequence"/>
</dbReference>
<dbReference type="Pfam" id="PF00186">
    <property type="entry name" value="DHFR_1"/>
    <property type="match status" value="1"/>
</dbReference>
<keyword evidence="4 8" id="KW-0554">One-carbon metabolism</keyword>
<evidence type="ECO:0000313" key="12">
    <source>
        <dbReference type="Proteomes" id="UP001549047"/>
    </source>
</evidence>
<organism evidence="11 12">
    <name type="scientific">Rhizobium aquaticum</name>
    <dbReference type="NCBI Taxonomy" id="1549636"/>
    <lineage>
        <taxon>Bacteria</taxon>
        <taxon>Pseudomonadati</taxon>
        <taxon>Pseudomonadota</taxon>
        <taxon>Alphaproteobacteria</taxon>
        <taxon>Hyphomicrobiales</taxon>
        <taxon>Rhizobiaceae</taxon>
        <taxon>Rhizobium/Agrobacterium group</taxon>
        <taxon>Rhizobium</taxon>
    </lineage>
</organism>
<dbReference type="InterPro" id="IPR012259">
    <property type="entry name" value="DHFR"/>
</dbReference>
<dbReference type="CDD" id="cd00209">
    <property type="entry name" value="DHFR"/>
    <property type="match status" value="1"/>
</dbReference>
<dbReference type="RefSeq" id="WP_354554767.1">
    <property type="nucleotide sequence ID" value="NZ_JBEPMB010000001.1"/>
</dbReference>
<dbReference type="PROSITE" id="PS51330">
    <property type="entry name" value="DHFR_2"/>
    <property type="match status" value="1"/>
</dbReference>
<dbReference type="InterPro" id="IPR001796">
    <property type="entry name" value="DHFR_dom"/>
</dbReference>
<dbReference type="InterPro" id="IPR017925">
    <property type="entry name" value="DHFR_CS"/>
</dbReference>
<evidence type="ECO:0000256" key="8">
    <source>
        <dbReference type="PIRNR" id="PIRNR000194"/>
    </source>
</evidence>
<dbReference type="SUPFAM" id="SSF53597">
    <property type="entry name" value="Dihydrofolate reductase-like"/>
    <property type="match status" value="1"/>
</dbReference>
<dbReference type="PROSITE" id="PS00075">
    <property type="entry name" value="DHFR_1"/>
    <property type="match status" value="1"/>
</dbReference>
<comment type="similarity">
    <text evidence="2 8 9">Belongs to the dihydrofolate reductase family.</text>
</comment>
<protein>
    <recommendedName>
        <fullName evidence="3 8">Dihydrofolate reductase</fullName>
        <ecNumber evidence="3 8">1.5.1.3</ecNumber>
    </recommendedName>
</protein>
<proteinExistence type="inferred from homology"/>
<comment type="caution">
    <text evidence="11">The sequence shown here is derived from an EMBL/GenBank/DDBJ whole genome shotgun (WGS) entry which is preliminary data.</text>
</comment>
<keyword evidence="6 8" id="KW-0560">Oxidoreductase</keyword>
<comment type="catalytic activity">
    <reaction evidence="8">
        <text>(6S)-5,6,7,8-tetrahydrofolate + NADP(+) = 7,8-dihydrofolate + NADPH + H(+)</text>
        <dbReference type="Rhea" id="RHEA:15009"/>
        <dbReference type="ChEBI" id="CHEBI:15378"/>
        <dbReference type="ChEBI" id="CHEBI:57451"/>
        <dbReference type="ChEBI" id="CHEBI:57453"/>
        <dbReference type="ChEBI" id="CHEBI:57783"/>
        <dbReference type="ChEBI" id="CHEBI:58349"/>
        <dbReference type="EC" id="1.5.1.3"/>
    </reaction>
</comment>
<dbReference type="PIRSF" id="PIRSF000194">
    <property type="entry name" value="DHFR"/>
    <property type="match status" value="1"/>
</dbReference>
<reference evidence="11 12" key="1">
    <citation type="submission" date="2024-06" db="EMBL/GenBank/DDBJ databases">
        <title>Genomic Encyclopedia of Type Strains, Phase IV (KMG-IV): sequencing the most valuable type-strain genomes for metagenomic binning, comparative biology and taxonomic classification.</title>
        <authorList>
            <person name="Goeker M."/>
        </authorList>
    </citation>
    <scope>NUCLEOTIDE SEQUENCE [LARGE SCALE GENOMIC DNA]</scope>
    <source>
        <strain evidence="11 12">DSM 29780</strain>
    </source>
</reference>
<name>A0ABV2IUM7_9HYPH</name>
<evidence type="ECO:0000256" key="6">
    <source>
        <dbReference type="ARBA" id="ARBA00023002"/>
    </source>
</evidence>
<evidence type="ECO:0000256" key="2">
    <source>
        <dbReference type="ARBA" id="ARBA00009539"/>
    </source>
</evidence>
<keyword evidence="12" id="KW-1185">Reference proteome</keyword>
<dbReference type="GO" id="GO:0004146">
    <property type="term" value="F:dihydrofolate reductase activity"/>
    <property type="evidence" value="ECO:0007669"/>
    <property type="project" value="UniProtKB-EC"/>
</dbReference>
<evidence type="ECO:0000256" key="5">
    <source>
        <dbReference type="ARBA" id="ARBA00022857"/>
    </source>
</evidence>
<comment type="pathway">
    <text evidence="1 8">Cofactor biosynthesis; tetrahydrofolate biosynthesis; 5,6,7,8-tetrahydrofolate from 7,8-dihydrofolate: step 1/1.</text>
</comment>
<dbReference type="PANTHER" id="PTHR48069">
    <property type="entry name" value="DIHYDROFOLATE REDUCTASE"/>
    <property type="match status" value="1"/>
</dbReference>
<dbReference type="EC" id="1.5.1.3" evidence="3 8"/>
<dbReference type="Gene3D" id="3.40.430.10">
    <property type="entry name" value="Dihydrofolate Reductase, subunit A"/>
    <property type="match status" value="1"/>
</dbReference>